<protein>
    <submittedName>
        <fullName evidence="4">MucBP domain protein</fullName>
    </submittedName>
</protein>
<name>I7J2T1_9LACO</name>
<proteinExistence type="predicted"/>
<gene>
    <name evidence="4" type="ORF">BN52_02170</name>
</gene>
<comment type="caution">
    <text evidence="4">The sequence shown here is derived from an EMBL/GenBank/DDBJ whole genome shotgun (WGS) entry which is preliminary data.</text>
</comment>
<dbReference type="InterPro" id="IPR009459">
    <property type="entry name" value="MucBP_dom"/>
</dbReference>
<evidence type="ECO:0000313" key="5">
    <source>
        <dbReference type="Proteomes" id="UP000009326"/>
    </source>
</evidence>
<feature type="region of interest" description="Disordered" evidence="2">
    <location>
        <begin position="141"/>
        <end position="175"/>
    </location>
</feature>
<evidence type="ECO:0000256" key="1">
    <source>
        <dbReference type="ARBA" id="ARBA00022737"/>
    </source>
</evidence>
<dbReference type="Gene3D" id="3.10.20.320">
    <property type="entry name" value="Putative peptidoglycan bound protein (lpxtg motif)"/>
    <property type="match status" value="2"/>
</dbReference>
<reference evidence="4 5" key="1">
    <citation type="submission" date="2012-06" db="EMBL/GenBank/DDBJ databases">
        <title>Draft genome sequence of Lactobacillus gigeriorum CRBIP 24.85T, isolated from chicken crop.</title>
        <authorList>
            <person name="Cousin S."/>
            <person name="Ma L."/>
            <person name="Creno S."/>
            <person name="Clermont D."/>
            <person name="Loux V."/>
            <person name="Bizet C."/>
            <person name="Bouchier C."/>
        </authorList>
    </citation>
    <scope>NUCLEOTIDE SEQUENCE [LARGE SCALE GENOMIC DNA]</scope>
    <source>
        <strain evidence="5">CRBIP 24.85T</strain>
    </source>
</reference>
<organism evidence="4 5">
    <name type="scientific">Lactobacillus gigeriorum DSM 23908 = CRBIP 24.85</name>
    <dbReference type="NCBI Taxonomy" id="1423751"/>
    <lineage>
        <taxon>Bacteria</taxon>
        <taxon>Bacillati</taxon>
        <taxon>Bacillota</taxon>
        <taxon>Bacilli</taxon>
        <taxon>Lactobacillales</taxon>
        <taxon>Lactobacillaceae</taxon>
        <taxon>Lactobacillus</taxon>
    </lineage>
</organism>
<dbReference type="AlphaFoldDB" id="I7J2T1"/>
<sequence length="201" mass="22668">MYYSSVQVKYNFLNKKDVLNIRLIELTYLIFFNYYVYAKNPEAPKTGSVDVKYIDKETGEMIPGTSVESVKENAPVGENYTTEEKNFDGYHFVGMDKTSDPANGKVAEGKKHVIYVYEKNQEKGTVIVHSVDEDSNKISDDVVNKKDVPTGEDYTTTPKDIPGYELDKNKIPSNKDGVVVKGTTEVTYVYHKTPEPTPTPN</sequence>
<feature type="domain" description="MucBP" evidence="3">
    <location>
        <begin position="49"/>
        <end position="118"/>
    </location>
</feature>
<evidence type="ECO:0000313" key="4">
    <source>
        <dbReference type="EMBL" id="CCI87057.1"/>
    </source>
</evidence>
<accession>I7J2T1</accession>
<evidence type="ECO:0000256" key="2">
    <source>
        <dbReference type="SAM" id="MobiDB-lite"/>
    </source>
</evidence>
<feature type="domain" description="MucBP" evidence="3">
    <location>
        <begin position="125"/>
        <end position="190"/>
    </location>
</feature>
<evidence type="ECO:0000259" key="3">
    <source>
        <dbReference type="Pfam" id="PF06458"/>
    </source>
</evidence>
<dbReference type="EMBL" id="CAKC01000046">
    <property type="protein sequence ID" value="CCI87057.1"/>
    <property type="molecule type" value="Genomic_DNA"/>
</dbReference>
<keyword evidence="1" id="KW-0677">Repeat</keyword>
<dbReference type="Pfam" id="PF06458">
    <property type="entry name" value="MucBP"/>
    <property type="match status" value="2"/>
</dbReference>
<dbReference type="Proteomes" id="UP000009326">
    <property type="component" value="Unassembled WGS sequence"/>
</dbReference>